<name>A0A510XG01_9GAMM</name>
<dbReference type="EMBL" id="BJUK01000017">
    <property type="protein sequence ID" value="GEK47540.1"/>
    <property type="molecule type" value="Genomic_DNA"/>
</dbReference>
<comment type="caution">
    <text evidence="1">The sequence shown here is derived from an EMBL/GenBank/DDBJ whole genome shotgun (WGS) entry which is preliminary data.</text>
</comment>
<gene>
    <name evidence="1" type="ORF">HPA02_18230</name>
</gene>
<accession>A0A510XG01</accession>
<evidence type="ECO:0000313" key="1">
    <source>
        <dbReference type="EMBL" id="GEK47540.1"/>
    </source>
</evidence>
<organism evidence="1 2">
    <name type="scientific">Bisbaumannia pacifica</name>
    <dbReference type="NCBI Taxonomy" id="77098"/>
    <lineage>
        <taxon>Bacteria</taxon>
        <taxon>Pseudomonadati</taxon>
        <taxon>Pseudomonadota</taxon>
        <taxon>Gammaproteobacteria</taxon>
        <taxon>Oceanospirillales</taxon>
        <taxon>Halomonadaceae</taxon>
        <taxon>Bisbaumannia</taxon>
    </lineage>
</organism>
<reference evidence="1 2" key="1">
    <citation type="submission" date="2019-07" db="EMBL/GenBank/DDBJ databases">
        <title>Whole genome shotgun sequence of Halomonas pacifica NBRC 102220.</title>
        <authorList>
            <person name="Hosoyama A."/>
            <person name="Uohara A."/>
            <person name="Ohji S."/>
            <person name="Ichikawa N."/>
        </authorList>
    </citation>
    <scope>NUCLEOTIDE SEQUENCE [LARGE SCALE GENOMIC DNA]</scope>
    <source>
        <strain evidence="1 2">NBRC 102220</strain>
    </source>
</reference>
<evidence type="ECO:0008006" key="3">
    <source>
        <dbReference type="Google" id="ProtNLM"/>
    </source>
</evidence>
<evidence type="ECO:0000313" key="2">
    <source>
        <dbReference type="Proteomes" id="UP000321275"/>
    </source>
</evidence>
<proteinExistence type="predicted"/>
<dbReference type="Pfam" id="PF14281">
    <property type="entry name" value="PDDEXK_4"/>
    <property type="match status" value="1"/>
</dbReference>
<keyword evidence="2" id="KW-1185">Reference proteome</keyword>
<dbReference type="RefSeq" id="WP_146802879.1">
    <property type="nucleotide sequence ID" value="NZ_BJUK01000017.1"/>
</dbReference>
<dbReference type="InterPro" id="IPR029470">
    <property type="entry name" value="PDDEXK_4"/>
</dbReference>
<protein>
    <recommendedName>
        <fullName evidence="3">PD-(D/E)XK nuclease superfamily protein</fullName>
    </recommendedName>
</protein>
<sequence length="394" mass="45176">MPSHHSLLHLASLLRQRHARPPGFNLFTTLRGGNDEVRLHSRFLAALLNPRAHGLGAAPLNELLERCAIRDFAWEGVRVECERWNIDILVTNARRQALLIENKVHADDQPEQLVRYHRRLREAGYREIHVRYLTLEGRDPREDSLGELRDLEEGSYAALGYYADLVPWLEACLGRAALDPPLRESLAQYRQLILQLTGHDMDNAHLETLAETLLQGDNLLGAHDIRLAYDEALARLQARLWRALKARIATQYQDMAKHISSDSWSEASLDGLCRDHVQRRQNSKGYGLYYWIPGYEKTICAGFEIEYAIYLGIYCEEQNEPERYRVLCQRLDAVGHGGSRNAYWPSFAFHPEALNLRTPSAEQLAQLSDPDRFADLVATMSDELARLWEVCRSN</sequence>
<dbReference type="Proteomes" id="UP000321275">
    <property type="component" value="Unassembled WGS sequence"/>
</dbReference>
<dbReference type="OrthoDB" id="6346224at2"/>
<dbReference type="AlphaFoldDB" id="A0A510XG01"/>